<dbReference type="GO" id="GO:0046872">
    <property type="term" value="F:metal ion binding"/>
    <property type="evidence" value="ECO:0007669"/>
    <property type="project" value="UniProtKB-KW"/>
</dbReference>
<dbReference type="InterPro" id="IPR035922">
    <property type="entry name" value="3H_dom_sf"/>
</dbReference>
<evidence type="ECO:0000259" key="3">
    <source>
        <dbReference type="Pfam" id="PF08279"/>
    </source>
</evidence>
<dbReference type="Pfam" id="PF08279">
    <property type="entry name" value="HTH_11"/>
    <property type="match status" value="1"/>
</dbReference>
<feature type="binding site" evidence="1">
    <location>
        <position position="142"/>
    </location>
    <ligand>
        <name>Ni(2+)</name>
        <dbReference type="ChEBI" id="CHEBI:49786"/>
    </ligand>
</feature>
<dbReference type="InterPro" id="IPR013196">
    <property type="entry name" value="HTH_11"/>
</dbReference>
<feature type="domain" description="Helix-turn-helix type 11" evidence="3">
    <location>
        <begin position="6"/>
        <end position="59"/>
    </location>
</feature>
<comment type="caution">
    <text evidence="4">The sequence shown here is derived from an EMBL/GenBank/DDBJ whole genome shotgun (WGS) entry which is preliminary data.</text>
</comment>
<reference evidence="4" key="2">
    <citation type="journal article" date="2021" name="PeerJ">
        <title>Extensive microbial diversity within the chicken gut microbiome revealed by metagenomics and culture.</title>
        <authorList>
            <person name="Gilroy R."/>
            <person name="Ravi A."/>
            <person name="Getino M."/>
            <person name="Pursley I."/>
            <person name="Horton D.L."/>
            <person name="Alikhan N.F."/>
            <person name="Baker D."/>
            <person name="Gharbi K."/>
            <person name="Hall N."/>
            <person name="Watson M."/>
            <person name="Adriaenssens E.M."/>
            <person name="Foster-Nyarko E."/>
            <person name="Jarju S."/>
            <person name="Secka A."/>
            <person name="Antonio M."/>
            <person name="Oren A."/>
            <person name="Chaudhuri R.R."/>
            <person name="La Ragione R."/>
            <person name="Hildebrand F."/>
            <person name="Pallen M.J."/>
        </authorList>
    </citation>
    <scope>NUCLEOTIDE SEQUENCE</scope>
    <source>
        <strain evidence="4">CHK195-12923</strain>
    </source>
</reference>
<sequence>MKADLRRQEILATFGNSDNALSAALLAEKLGVSRQVIVQDIAILRANGYDIISTNRGYILATKKPSATRVFKCRHSFEQIVDEGYIIIGLGGRIEDVFVNHRIYGRITARLELYNKMHVEELYRSLVSGASKPLMAVTDGYHYHTVTAADEATLDKIQNALRDAGFLIEI</sequence>
<evidence type="ECO:0000313" key="5">
    <source>
        <dbReference type="Proteomes" id="UP000824110"/>
    </source>
</evidence>
<gene>
    <name evidence="4" type="ORF">IAB69_02755</name>
</gene>
<dbReference type="InterPro" id="IPR004173">
    <property type="entry name" value="3H_domain"/>
</dbReference>
<dbReference type="SUPFAM" id="SSF46785">
    <property type="entry name" value="Winged helix' DNA-binding domain"/>
    <property type="match status" value="1"/>
</dbReference>
<dbReference type="Gene3D" id="3.30.1340.20">
    <property type="entry name" value="3H domain"/>
    <property type="match status" value="1"/>
</dbReference>
<dbReference type="AlphaFoldDB" id="A0A9D1SIU1"/>
<dbReference type="PANTHER" id="PTHR40068:SF1">
    <property type="entry name" value="TRANSCRIPTION REPRESSOR NIAR-RELATED"/>
    <property type="match status" value="1"/>
</dbReference>
<feature type="binding site" evidence="1">
    <location>
        <position position="144"/>
    </location>
    <ligand>
        <name>Ni(2+)</name>
        <dbReference type="ChEBI" id="CHEBI:49786"/>
    </ligand>
</feature>
<dbReference type="SUPFAM" id="SSF75500">
    <property type="entry name" value="Putative transcriptional regulator TM1602, C-terminal domain"/>
    <property type="match status" value="1"/>
</dbReference>
<dbReference type="Gene3D" id="1.10.10.10">
    <property type="entry name" value="Winged helix-like DNA-binding domain superfamily/Winged helix DNA-binding domain"/>
    <property type="match status" value="1"/>
</dbReference>
<protein>
    <submittedName>
        <fullName evidence="4">Transcription repressor NadR</fullName>
    </submittedName>
</protein>
<dbReference type="InterPro" id="IPR036390">
    <property type="entry name" value="WH_DNA-bd_sf"/>
</dbReference>
<dbReference type="InterPro" id="IPR036388">
    <property type="entry name" value="WH-like_DNA-bd_sf"/>
</dbReference>
<evidence type="ECO:0000313" key="4">
    <source>
        <dbReference type="EMBL" id="HIU61550.1"/>
    </source>
</evidence>
<organism evidence="4 5">
    <name type="scientific">Candidatus Coproplasma excrementigallinarum</name>
    <dbReference type="NCBI Taxonomy" id="2840747"/>
    <lineage>
        <taxon>Bacteria</taxon>
        <taxon>Bacillati</taxon>
        <taxon>Bacillota</taxon>
        <taxon>Clostridia</taxon>
        <taxon>Eubacteriales</taxon>
        <taxon>Candidatus Coproplasma</taxon>
    </lineage>
</organism>
<keyword evidence="1" id="KW-0479">Metal-binding</keyword>
<feature type="domain" description="3H" evidence="2">
    <location>
        <begin position="72"/>
        <end position="167"/>
    </location>
</feature>
<feature type="binding site" evidence="1">
    <location>
        <position position="75"/>
    </location>
    <ligand>
        <name>Ni(2+)</name>
        <dbReference type="ChEBI" id="CHEBI:49786"/>
    </ligand>
</feature>
<dbReference type="EMBL" id="DVNE01000024">
    <property type="protein sequence ID" value="HIU61550.1"/>
    <property type="molecule type" value="Genomic_DNA"/>
</dbReference>
<dbReference type="PANTHER" id="PTHR40068">
    <property type="entry name" value="TRANSCRIPTION REPRESSOR NIAR-RELATED"/>
    <property type="match status" value="1"/>
</dbReference>
<feature type="binding site" evidence="1">
    <location>
        <position position="83"/>
    </location>
    <ligand>
        <name>Ni(2+)</name>
        <dbReference type="ChEBI" id="CHEBI:49786"/>
    </ligand>
</feature>
<name>A0A9D1SIU1_9FIRM</name>
<dbReference type="PIRSF" id="PIRSF037847">
    <property type="entry name" value="NiaR"/>
    <property type="match status" value="1"/>
</dbReference>
<evidence type="ECO:0000259" key="2">
    <source>
        <dbReference type="Pfam" id="PF02829"/>
    </source>
</evidence>
<keyword evidence="1" id="KW-0533">Nickel</keyword>
<evidence type="ECO:0000256" key="1">
    <source>
        <dbReference type="PIRSR" id="PIRSR037847-1"/>
    </source>
</evidence>
<dbReference type="Pfam" id="PF02829">
    <property type="entry name" value="3H"/>
    <property type="match status" value="1"/>
</dbReference>
<dbReference type="InterPro" id="IPR026043">
    <property type="entry name" value="NadR"/>
</dbReference>
<dbReference type="Proteomes" id="UP000824110">
    <property type="component" value="Unassembled WGS sequence"/>
</dbReference>
<proteinExistence type="predicted"/>
<reference evidence="4" key="1">
    <citation type="submission" date="2020-10" db="EMBL/GenBank/DDBJ databases">
        <authorList>
            <person name="Gilroy R."/>
        </authorList>
    </citation>
    <scope>NUCLEOTIDE SEQUENCE</scope>
    <source>
        <strain evidence="4">CHK195-12923</strain>
    </source>
</reference>
<accession>A0A9D1SIU1</accession>